<dbReference type="SUPFAM" id="SSF52343">
    <property type="entry name" value="Ferredoxin reductase-like, C-terminal NADP-linked domain"/>
    <property type="match status" value="1"/>
</dbReference>
<evidence type="ECO:0000256" key="9">
    <source>
        <dbReference type="ARBA" id="ARBA00022857"/>
    </source>
</evidence>
<dbReference type="Pfam" id="PF00175">
    <property type="entry name" value="NAD_binding_1"/>
    <property type="match status" value="1"/>
</dbReference>
<accession>A0AAU7CRT4</accession>
<name>A0AAU7CRT4_9BACT</name>
<keyword evidence="13" id="KW-0028">Amino-acid biosynthesis</keyword>
<dbReference type="GO" id="GO:0010181">
    <property type="term" value="F:FMN binding"/>
    <property type="evidence" value="ECO:0007669"/>
    <property type="project" value="TreeGrafter"/>
</dbReference>
<dbReference type="CDD" id="cd06199">
    <property type="entry name" value="SiR"/>
    <property type="match status" value="1"/>
</dbReference>
<dbReference type="InterPro" id="IPR003097">
    <property type="entry name" value="CysJ-like_FAD-binding"/>
</dbReference>
<dbReference type="InterPro" id="IPR001433">
    <property type="entry name" value="OxRdtase_FAD/NAD-bd"/>
</dbReference>
<evidence type="ECO:0000256" key="3">
    <source>
        <dbReference type="ARBA" id="ARBA00012604"/>
    </source>
</evidence>
<dbReference type="FunFam" id="3.40.50.80:FF:000001">
    <property type="entry name" value="NADPH--cytochrome P450 reductase 1"/>
    <property type="match status" value="1"/>
</dbReference>
<dbReference type="EMBL" id="CP155447">
    <property type="protein sequence ID" value="XBH07622.1"/>
    <property type="molecule type" value="Genomic_DNA"/>
</dbReference>
<dbReference type="InterPro" id="IPR039261">
    <property type="entry name" value="FNR_nucleotide-bd"/>
</dbReference>
<dbReference type="PANTHER" id="PTHR19384:SF128">
    <property type="entry name" value="NADPH OXIDOREDUCTASE A"/>
    <property type="match status" value="1"/>
</dbReference>
<evidence type="ECO:0000313" key="17">
    <source>
        <dbReference type="EMBL" id="XBH07622.1"/>
    </source>
</evidence>
<evidence type="ECO:0000256" key="2">
    <source>
        <dbReference type="ARBA" id="ARBA00001974"/>
    </source>
</evidence>
<keyword evidence="5" id="KW-0285">Flavoprotein</keyword>
<dbReference type="InterPro" id="IPR001709">
    <property type="entry name" value="Flavoprot_Pyr_Nucl_cyt_Rdtase"/>
</dbReference>
<dbReference type="InterPro" id="IPR017938">
    <property type="entry name" value="Riboflavin_synthase-like_b-brl"/>
</dbReference>
<sequence>MSIAILPETAPFNSEQRAWLNGFLAGWLGLNGETPSPIPGIAEAGSLAPSPSIAEPAPEPWHDPTLSIGERLELSEGEPLARRLMSATAQLDCGACGYLCRTYAEALADGSESCLTLCSPGGTETSKTLKRLLKQQPGGGTMSPPVSAAHGNRVSSLEEKAWSREHPYNARIVSTTPLNQQGSEKETRHVELELGDDGPTYSVGDSLGVYPKNCEALAEEVITALGSSGDEPVELSDGAKVPLATALREHCCLNEVTEKFLILLADQATDAGESARLRELAEDDGPIAGSDVLDVLRSFPSARLAPSPFVASLSRLKPRLYSISSSPRRHSDQVHLTVRRVAYEHNGRVRKGVASTMLADRVSPGASVRVFVQPSHGFSLPADPSAAMIMIGPGTGIAPFRAFLHERDVTGASGKNWLFFGDQRSEFDFLYEAELSSLQSRGVLTRLETAFSRDQRNKIYVQDRIVEHGEELYRWINEGAYLYVCGDAKRMAADVDHALREVIRAHGRLDAEGAKAYIARLSSEKRYRKDIY</sequence>
<dbReference type="InterPro" id="IPR007202">
    <property type="entry name" value="4Fe-4S_dom"/>
</dbReference>
<proteinExistence type="predicted"/>
<keyword evidence="7" id="KW-0479">Metal-binding</keyword>
<dbReference type="AlphaFoldDB" id="A0AAU7CRT4"/>
<dbReference type="InterPro" id="IPR023173">
    <property type="entry name" value="NADPH_Cyt_P450_Rdtase_alpha"/>
</dbReference>
<evidence type="ECO:0000256" key="6">
    <source>
        <dbReference type="ARBA" id="ARBA00022643"/>
    </source>
</evidence>
<comment type="catalytic activity">
    <reaction evidence="14">
        <text>hydrogen sulfide + 3 NADP(+) + 3 H2O = sulfite + 3 NADPH + 4 H(+)</text>
        <dbReference type="Rhea" id="RHEA:13801"/>
        <dbReference type="ChEBI" id="CHEBI:15377"/>
        <dbReference type="ChEBI" id="CHEBI:15378"/>
        <dbReference type="ChEBI" id="CHEBI:17359"/>
        <dbReference type="ChEBI" id="CHEBI:29919"/>
        <dbReference type="ChEBI" id="CHEBI:57783"/>
        <dbReference type="ChEBI" id="CHEBI:58349"/>
        <dbReference type="EC" id="1.8.1.2"/>
    </reaction>
</comment>
<keyword evidence="12" id="KW-0411">Iron-sulfur</keyword>
<dbReference type="GO" id="GO:0004783">
    <property type="term" value="F:sulfite reductase (NADPH) activity"/>
    <property type="evidence" value="ECO:0007669"/>
    <property type="project" value="UniProtKB-EC"/>
</dbReference>
<protein>
    <recommendedName>
        <fullName evidence="3">assimilatory sulfite reductase (NADPH)</fullName>
        <ecNumber evidence="3">1.8.1.2</ecNumber>
    </recommendedName>
</protein>
<evidence type="ECO:0000256" key="1">
    <source>
        <dbReference type="ARBA" id="ARBA00001917"/>
    </source>
</evidence>
<organism evidence="17">
    <name type="scientific">Singulisphaera sp. Ch08</name>
    <dbReference type="NCBI Taxonomy" id="3120278"/>
    <lineage>
        <taxon>Bacteria</taxon>
        <taxon>Pseudomonadati</taxon>
        <taxon>Planctomycetota</taxon>
        <taxon>Planctomycetia</taxon>
        <taxon>Isosphaerales</taxon>
        <taxon>Isosphaeraceae</taxon>
        <taxon>Singulisphaera</taxon>
    </lineage>
</organism>
<dbReference type="GO" id="GO:0051539">
    <property type="term" value="F:4 iron, 4 sulfur cluster binding"/>
    <property type="evidence" value="ECO:0007669"/>
    <property type="project" value="UniProtKB-KW"/>
</dbReference>
<evidence type="ECO:0000259" key="15">
    <source>
        <dbReference type="PROSITE" id="PS51384"/>
    </source>
</evidence>
<dbReference type="RefSeq" id="WP_406700461.1">
    <property type="nucleotide sequence ID" value="NZ_CP155447.1"/>
</dbReference>
<dbReference type="Gene3D" id="1.20.990.10">
    <property type="entry name" value="NADPH-cytochrome p450 Reductase, Chain A, domain 3"/>
    <property type="match status" value="1"/>
</dbReference>
<keyword evidence="9" id="KW-0521">NADP</keyword>
<evidence type="ECO:0000256" key="10">
    <source>
        <dbReference type="ARBA" id="ARBA00023002"/>
    </source>
</evidence>
<reference evidence="17" key="1">
    <citation type="submission" date="2024-05" db="EMBL/GenBank/DDBJ databases">
        <title>Planctomycetes of the genus Singulisphaera possess chitinolytic capabilities.</title>
        <authorList>
            <person name="Ivanova A."/>
        </authorList>
    </citation>
    <scope>NUCLEOTIDE SEQUENCE</scope>
    <source>
        <strain evidence="17">Ch08T</strain>
    </source>
</reference>
<dbReference type="InterPro" id="IPR017927">
    <property type="entry name" value="FAD-bd_FR_type"/>
</dbReference>
<evidence type="ECO:0000256" key="12">
    <source>
        <dbReference type="ARBA" id="ARBA00023014"/>
    </source>
</evidence>
<dbReference type="PROSITE" id="PS51384">
    <property type="entry name" value="FAD_FR"/>
    <property type="match status" value="1"/>
</dbReference>
<evidence type="ECO:0000256" key="7">
    <source>
        <dbReference type="ARBA" id="ARBA00022723"/>
    </source>
</evidence>
<keyword evidence="4" id="KW-0004">4Fe-4S</keyword>
<dbReference type="PRINTS" id="PR00371">
    <property type="entry name" value="FPNCR"/>
</dbReference>
<evidence type="ECO:0000256" key="14">
    <source>
        <dbReference type="ARBA" id="ARBA00052219"/>
    </source>
</evidence>
<keyword evidence="13" id="KW-0198">Cysteine biosynthesis</keyword>
<comment type="cofactor">
    <cofactor evidence="2">
        <name>FAD</name>
        <dbReference type="ChEBI" id="CHEBI:57692"/>
    </cofactor>
</comment>
<feature type="domain" description="4Fe-4S" evidence="16">
    <location>
        <begin position="76"/>
        <end position="135"/>
    </location>
</feature>
<evidence type="ECO:0000256" key="13">
    <source>
        <dbReference type="ARBA" id="ARBA00023192"/>
    </source>
</evidence>
<dbReference type="PROSITE" id="PS51656">
    <property type="entry name" value="4FE4S"/>
    <property type="match status" value="1"/>
</dbReference>
<keyword evidence="8" id="KW-0274">FAD</keyword>
<dbReference type="Gene3D" id="2.40.30.10">
    <property type="entry name" value="Translation factors"/>
    <property type="match status" value="1"/>
</dbReference>
<comment type="cofactor">
    <cofactor evidence="1">
        <name>FMN</name>
        <dbReference type="ChEBI" id="CHEBI:58210"/>
    </cofactor>
</comment>
<dbReference type="Gene3D" id="3.40.50.80">
    <property type="entry name" value="Nucleotide-binding domain of ferredoxin-NADP reductase (FNR) module"/>
    <property type="match status" value="1"/>
</dbReference>
<keyword evidence="11" id="KW-0408">Iron</keyword>
<evidence type="ECO:0000256" key="11">
    <source>
        <dbReference type="ARBA" id="ARBA00023004"/>
    </source>
</evidence>
<gene>
    <name evidence="17" type="ORF">V5E97_16770</name>
</gene>
<evidence type="ECO:0000256" key="5">
    <source>
        <dbReference type="ARBA" id="ARBA00022630"/>
    </source>
</evidence>
<dbReference type="Gene3D" id="1.10.15.40">
    <property type="entry name" value="Electron transport complex subunit B, putative Fe-S cluster"/>
    <property type="match status" value="1"/>
</dbReference>
<keyword evidence="6" id="KW-0288">FMN</keyword>
<dbReference type="GO" id="GO:0005829">
    <property type="term" value="C:cytosol"/>
    <property type="evidence" value="ECO:0007669"/>
    <property type="project" value="TreeGrafter"/>
</dbReference>
<dbReference type="GO" id="GO:0019344">
    <property type="term" value="P:cysteine biosynthetic process"/>
    <property type="evidence" value="ECO:0007669"/>
    <property type="project" value="UniProtKB-KW"/>
</dbReference>
<evidence type="ECO:0000259" key="16">
    <source>
        <dbReference type="PROSITE" id="PS51656"/>
    </source>
</evidence>
<evidence type="ECO:0000256" key="4">
    <source>
        <dbReference type="ARBA" id="ARBA00022485"/>
    </source>
</evidence>
<dbReference type="PANTHER" id="PTHR19384">
    <property type="entry name" value="NITRIC OXIDE SYNTHASE-RELATED"/>
    <property type="match status" value="1"/>
</dbReference>
<feature type="domain" description="FAD-binding FR-type" evidence="15">
    <location>
        <begin position="165"/>
        <end position="381"/>
    </location>
</feature>
<dbReference type="NCBIfam" id="NF004859">
    <property type="entry name" value="PRK06214.1"/>
    <property type="match status" value="1"/>
</dbReference>
<dbReference type="SUPFAM" id="SSF63380">
    <property type="entry name" value="Riboflavin synthase domain-like"/>
    <property type="match status" value="1"/>
</dbReference>
<dbReference type="GO" id="GO:0046872">
    <property type="term" value="F:metal ion binding"/>
    <property type="evidence" value="ECO:0007669"/>
    <property type="project" value="UniProtKB-KW"/>
</dbReference>
<dbReference type="EC" id="1.8.1.2" evidence="3"/>
<dbReference type="GO" id="GO:0050660">
    <property type="term" value="F:flavin adenine dinucleotide binding"/>
    <property type="evidence" value="ECO:0007669"/>
    <property type="project" value="TreeGrafter"/>
</dbReference>
<dbReference type="Pfam" id="PF00667">
    <property type="entry name" value="FAD_binding_1"/>
    <property type="match status" value="1"/>
</dbReference>
<evidence type="ECO:0000256" key="8">
    <source>
        <dbReference type="ARBA" id="ARBA00022827"/>
    </source>
</evidence>
<keyword evidence="10 17" id="KW-0560">Oxidoreductase</keyword>